<comment type="subcellular location">
    <subcellularLocation>
        <location evidence="1">Cell membrane</location>
        <topology evidence="1">Multi-pass membrane protein</topology>
    </subcellularLocation>
</comment>
<gene>
    <name evidence="7" type="ORF">K8U91_05880</name>
</gene>
<reference evidence="7" key="2">
    <citation type="submission" date="2021-09" db="EMBL/GenBank/DDBJ databases">
        <authorList>
            <person name="Gilroy R."/>
        </authorList>
    </citation>
    <scope>NUCLEOTIDE SEQUENCE</scope>
    <source>
        <strain evidence="7">CHK121-7720</strain>
    </source>
</reference>
<dbReference type="RefSeq" id="WP_273306020.1">
    <property type="nucleotide sequence ID" value="NZ_DYUD01000018.1"/>
</dbReference>
<dbReference type="PANTHER" id="PTHR33931">
    <property type="entry name" value="HOLIN-LIKE PROTEIN CIDA-RELATED"/>
    <property type="match status" value="1"/>
</dbReference>
<keyword evidence="4 6" id="KW-1133">Transmembrane helix</keyword>
<name>A0A921SUI0_9BACT</name>
<dbReference type="AlphaFoldDB" id="A0A921SUI0"/>
<reference evidence="7" key="1">
    <citation type="journal article" date="2021" name="PeerJ">
        <title>Extensive microbial diversity within the chicken gut microbiome revealed by metagenomics and culture.</title>
        <authorList>
            <person name="Gilroy R."/>
            <person name="Ravi A."/>
            <person name="Getino M."/>
            <person name="Pursley I."/>
            <person name="Horton D.L."/>
            <person name="Alikhan N.F."/>
            <person name="Baker D."/>
            <person name="Gharbi K."/>
            <person name="Hall N."/>
            <person name="Watson M."/>
            <person name="Adriaenssens E.M."/>
            <person name="Foster-Nyarko E."/>
            <person name="Jarju S."/>
            <person name="Secka A."/>
            <person name="Antonio M."/>
            <person name="Oren A."/>
            <person name="Chaudhuri R.R."/>
            <person name="La Ragione R."/>
            <person name="Hildebrand F."/>
            <person name="Pallen M.J."/>
        </authorList>
    </citation>
    <scope>NUCLEOTIDE SEQUENCE</scope>
    <source>
        <strain evidence="7">CHK121-7720</strain>
    </source>
</reference>
<keyword evidence="5 6" id="KW-0472">Membrane</keyword>
<sequence>MIKGFCYIMLFYVLGEMVSLLIGRLIPGSVCGMILLFLALTLKWVRPRDVDKAASALTRNMALFFVPASIGLMHEYKILMSNWVVLLTVSVVTTLLVIVVVGLTEEHLDRKLSRKKGGVEQ</sequence>
<evidence type="ECO:0000256" key="4">
    <source>
        <dbReference type="ARBA" id="ARBA00022989"/>
    </source>
</evidence>
<evidence type="ECO:0000313" key="8">
    <source>
        <dbReference type="Proteomes" id="UP000757103"/>
    </source>
</evidence>
<feature type="transmembrane region" description="Helical" evidence="6">
    <location>
        <begin position="80"/>
        <end position="104"/>
    </location>
</feature>
<feature type="transmembrane region" description="Helical" evidence="6">
    <location>
        <begin position="57"/>
        <end position="74"/>
    </location>
</feature>
<protein>
    <submittedName>
        <fullName evidence="7">CidA/LrgA family protein</fullName>
    </submittedName>
</protein>
<evidence type="ECO:0000256" key="6">
    <source>
        <dbReference type="SAM" id="Phobius"/>
    </source>
</evidence>
<evidence type="ECO:0000256" key="3">
    <source>
        <dbReference type="ARBA" id="ARBA00022692"/>
    </source>
</evidence>
<dbReference type="Proteomes" id="UP000757103">
    <property type="component" value="Unassembled WGS sequence"/>
</dbReference>
<keyword evidence="2" id="KW-1003">Cell membrane</keyword>
<accession>A0A921SUI0</accession>
<evidence type="ECO:0000256" key="2">
    <source>
        <dbReference type="ARBA" id="ARBA00022475"/>
    </source>
</evidence>
<evidence type="ECO:0000256" key="1">
    <source>
        <dbReference type="ARBA" id="ARBA00004651"/>
    </source>
</evidence>
<keyword evidence="3 6" id="KW-0812">Transmembrane</keyword>
<dbReference type="PANTHER" id="PTHR33931:SF2">
    <property type="entry name" value="HOLIN-LIKE PROTEIN CIDA"/>
    <property type="match status" value="1"/>
</dbReference>
<organism evidence="7 8">
    <name type="scientific">Barnesiella viscericola</name>
    <dbReference type="NCBI Taxonomy" id="397865"/>
    <lineage>
        <taxon>Bacteria</taxon>
        <taxon>Pseudomonadati</taxon>
        <taxon>Bacteroidota</taxon>
        <taxon>Bacteroidia</taxon>
        <taxon>Bacteroidales</taxon>
        <taxon>Barnesiellaceae</taxon>
        <taxon>Barnesiella</taxon>
    </lineage>
</organism>
<evidence type="ECO:0000313" key="7">
    <source>
        <dbReference type="EMBL" id="HJG88985.1"/>
    </source>
</evidence>
<dbReference type="InterPro" id="IPR005538">
    <property type="entry name" value="LrgA/CidA"/>
</dbReference>
<evidence type="ECO:0000256" key="5">
    <source>
        <dbReference type="ARBA" id="ARBA00023136"/>
    </source>
</evidence>
<comment type="caution">
    <text evidence="7">The sequence shown here is derived from an EMBL/GenBank/DDBJ whole genome shotgun (WGS) entry which is preliminary data.</text>
</comment>
<dbReference type="Pfam" id="PF03788">
    <property type="entry name" value="LrgA"/>
    <property type="match status" value="1"/>
</dbReference>
<dbReference type="EMBL" id="DYUD01000018">
    <property type="protein sequence ID" value="HJG88985.1"/>
    <property type="molecule type" value="Genomic_DNA"/>
</dbReference>
<feature type="transmembrane region" description="Helical" evidence="6">
    <location>
        <begin position="25"/>
        <end position="45"/>
    </location>
</feature>
<dbReference type="GO" id="GO:0005886">
    <property type="term" value="C:plasma membrane"/>
    <property type="evidence" value="ECO:0007669"/>
    <property type="project" value="UniProtKB-SubCell"/>
</dbReference>
<proteinExistence type="predicted"/>